<dbReference type="InterPro" id="IPR002401">
    <property type="entry name" value="Cyt_P450_E_grp-I"/>
</dbReference>
<dbReference type="SUPFAM" id="SSF48264">
    <property type="entry name" value="Cytochrome P450"/>
    <property type="match status" value="1"/>
</dbReference>
<reference evidence="8" key="1">
    <citation type="submission" date="2020-05" db="EMBL/GenBank/DDBJ databases">
        <title>WGS assembly of Panicum virgatum.</title>
        <authorList>
            <person name="Lovell J.T."/>
            <person name="Jenkins J."/>
            <person name="Shu S."/>
            <person name="Juenger T.E."/>
            <person name="Schmutz J."/>
        </authorList>
    </citation>
    <scope>NUCLEOTIDE SEQUENCE</scope>
    <source>
        <strain evidence="8">AP13</strain>
    </source>
</reference>
<evidence type="ECO:0000256" key="2">
    <source>
        <dbReference type="ARBA" id="ARBA00022617"/>
    </source>
</evidence>
<gene>
    <name evidence="8" type="ORF">PVAP13_2KG347933</name>
</gene>
<evidence type="ECO:0000256" key="4">
    <source>
        <dbReference type="ARBA" id="ARBA00023002"/>
    </source>
</evidence>
<sequence length="515" mass="58008">MALPITWAAFIVLLTAVFLKAIVTRGRRRTYNLPPGPKPWPIIGNLNLIGELPHRSMHELSKRYGPLMQLRLGSLPAVVGSSVDMARFFLKTSDAAFADRPRFAIGKYGAFDASDIMWCQYGPYLREARRICAAELFSAKRLQTFELIRGEEVRGMLRGLLEASGCAVRLRDYVQNMTLGVISRMVLGRKYIGQEEEGGSPPVLTPAEFREMVEEFLALHGASNIGDFIPWLDWLDLQGYVRRMKRMNRKFHQFLDRVLDEHDRRRRLEGEGFVARDLVDVLLQQADDPNLEVQLTRDNVKAIVQDALLGGSDTAAATIEWAMSELIRNPKVLGKAAEELDCVVGRERLVTEGDLPALPYIEAILKETFRLHPVAPTLVPHLAREDASVDGFDIPAGTAVFVNVWWIGRDPALWDAPEEFRPERFVGSKIDVKGQDFELLPFGSGRRMCPGVGHGMKVTLLSIANLLHGFEWRLPDGIKVEELSMEEIFLLAMPRKDPLEAVVEPRLQSHLYMCA</sequence>
<dbReference type="FunFam" id="1.10.630.10:FF:000038">
    <property type="entry name" value="Cytochrome P450 84A1"/>
    <property type="match status" value="1"/>
</dbReference>
<dbReference type="PANTHER" id="PTHR47944:SF7">
    <property type="entry name" value="OS09G0264400 PROTEIN"/>
    <property type="match status" value="1"/>
</dbReference>
<keyword evidence="3 6" id="KW-0479">Metal-binding</keyword>
<comment type="similarity">
    <text evidence="1 7">Belongs to the cytochrome P450 family.</text>
</comment>
<evidence type="ECO:0000313" key="8">
    <source>
        <dbReference type="EMBL" id="KAG2643685.1"/>
    </source>
</evidence>
<dbReference type="GO" id="GO:0020037">
    <property type="term" value="F:heme binding"/>
    <property type="evidence" value="ECO:0007669"/>
    <property type="project" value="InterPro"/>
</dbReference>
<dbReference type="GO" id="GO:0004497">
    <property type="term" value="F:monooxygenase activity"/>
    <property type="evidence" value="ECO:0007669"/>
    <property type="project" value="UniProtKB-KW"/>
</dbReference>
<dbReference type="EMBL" id="CM029039">
    <property type="protein sequence ID" value="KAG2643685.1"/>
    <property type="molecule type" value="Genomic_DNA"/>
</dbReference>
<dbReference type="InterPro" id="IPR001128">
    <property type="entry name" value="Cyt_P450"/>
</dbReference>
<keyword evidence="5 6" id="KW-0408">Iron</keyword>
<comment type="cofactor">
    <cofactor evidence="6">
        <name>heme</name>
        <dbReference type="ChEBI" id="CHEBI:30413"/>
    </cofactor>
</comment>
<dbReference type="PROSITE" id="PS00086">
    <property type="entry name" value="CYTOCHROME_P450"/>
    <property type="match status" value="1"/>
</dbReference>
<keyword evidence="4 7" id="KW-0560">Oxidoreductase</keyword>
<evidence type="ECO:0000256" key="3">
    <source>
        <dbReference type="ARBA" id="ARBA00022723"/>
    </source>
</evidence>
<organism evidence="8 9">
    <name type="scientific">Panicum virgatum</name>
    <name type="common">Blackwell switchgrass</name>
    <dbReference type="NCBI Taxonomy" id="38727"/>
    <lineage>
        <taxon>Eukaryota</taxon>
        <taxon>Viridiplantae</taxon>
        <taxon>Streptophyta</taxon>
        <taxon>Embryophyta</taxon>
        <taxon>Tracheophyta</taxon>
        <taxon>Spermatophyta</taxon>
        <taxon>Magnoliopsida</taxon>
        <taxon>Liliopsida</taxon>
        <taxon>Poales</taxon>
        <taxon>Poaceae</taxon>
        <taxon>PACMAD clade</taxon>
        <taxon>Panicoideae</taxon>
        <taxon>Panicodae</taxon>
        <taxon>Paniceae</taxon>
        <taxon>Panicinae</taxon>
        <taxon>Panicum</taxon>
        <taxon>Panicum sect. Hiantes</taxon>
    </lineage>
</organism>
<dbReference type="InterPro" id="IPR017972">
    <property type="entry name" value="Cyt_P450_CS"/>
</dbReference>
<evidence type="ECO:0000313" key="9">
    <source>
        <dbReference type="Proteomes" id="UP000823388"/>
    </source>
</evidence>
<dbReference type="GO" id="GO:0005506">
    <property type="term" value="F:iron ion binding"/>
    <property type="evidence" value="ECO:0007669"/>
    <property type="project" value="InterPro"/>
</dbReference>
<dbReference type="PRINTS" id="PR00463">
    <property type="entry name" value="EP450I"/>
</dbReference>
<dbReference type="GO" id="GO:0016705">
    <property type="term" value="F:oxidoreductase activity, acting on paired donors, with incorporation or reduction of molecular oxygen"/>
    <property type="evidence" value="ECO:0007669"/>
    <property type="project" value="InterPro"/>
</dbReference>
<dbReference type="InterPro" id="IPR036396">
    <property type="entry name" value="Cyt_P450_sf"/>
</dbReference>
<feature type="binding site" description="axial binding residue" evidence="6">
    <location>
        <position position="449"/>
    </location>
    <ligand>
        <name>heme</name>
        <dbReference type="ChEBI" id="CHEBI:30413"/>
    </ligand>
    <ligandPart>
        <name>Fe</name>
        <dbReference type="ChEBI" id="CHEBI:18248"/>
    </ligandPart>
</feature>
<keyword evidence="7" id="KW-0503">Monooxygenase</keyword>
<dbReference type="PRINTS" id="PR00385">
    <property type="entry name" value="P450"/>
</dbReference>
<dbReference type="OrthoDB" id="2789670at2759"/>
<dbReference type="Pfam" id="PF00067">
    <property type="entry name" value="p450"/>
    <property type="match status" value="1"/>
</dbReference>
<dbReference type="Proteomes" id="UP000823388">
    <property type="component" value="Chromosome 2K"/>
</dbReference>
<proteinExistence type="inferred from homology"/>
<protein>
    <submittedName>
        <fullName evidence="8">Uncharacterized protein</fullName>
    </submittedName>
</protein>
<evidence type="ECO:0000256" key="7">
    <source>
        <dbReference type="RuleBase" id="RU000461"/>
    </source>
</evidence>
<dbReference type="AlphaFoldDB" id="A0A8T0W8C9"/>
<dbReference type="Gene3D" id="1.10.630.10">
    <property type="entry name" value="Cytochrome P450"/>
    <property type="match status" value="1"/>
</dbReference>
<dbReference type="CDD" id="cd20618">
    <property type="entry name" value="CYP71_clan"/>
    <property type="match status" value="1"/>
</dbReference>
<keyword evidence="2 6" id="KW-0349">Heme</keyword>
<comment type="caution">
    <text evidence="8">The sequence shown here is derived from an EMBL/GenBank/DDBJ whole genome shotgun (WGS) entry which is preliminary data.</text>
</comment>
<name>A0A8T0W8C9_PANVG</name>
<evidence type="ECO:0000256" key="5">
    <source>
        <dbReference type="ARBA" id="ARBA00023004"/>
    </source>
</evidence>
<keyword evidence="9" id="KW-1185">Reference proteome</keyword>
<dbReference type="PANTHER" id="PTHR47944">
    <property type="entry name" value="CYTOCHROME P450 98A9"/>
    <property type="match status" value="1"/>
</dbReference>
<evidence type="ECO:0000256" key="6">
    <source>
        <dbReference type="PIRSR" id="PIRSR602401-1"/>
    </source>
</evidence>
<evidence type="ECO:0000256" key="1">
    <source>
        <dbReference type="ARBA" id="ARBA00010617"/>
    </source>
</evidence>
<accession>A0A8T0W8C9</accession>